<reference evidence="4" key="1">
    <citation type="submission" date="2021-01" db="EMBL/GenBank/DDBJ databases">
        <authorList>
            <person name="Kaushik A."/>
        </authorList>
    </citation>
    <scope>NUCLEOTIDE SEQUENCE</scope>
    <source>
        <strain evidence="4">AG1-1C</strain>
    </source>
</reference>
<keyword evidence="3" id="KW-0687">Ribonucleoprotein</keyword>
<evidence type="ECO:0008006" key="6">
    <source>
        <dbReference type="Google" id="ProtNLM"/>
    </source>
</evidence>
<dbReference type="GO" id="GO:1990904">
    <property type="term" value="C:ribonucleoprotein complex"/>
    <property type="evidence" value="ECO:0007669"/>
    <property type="project" value="UniProtKB-KW"/>
</dbReference>
<protein>
    <recommendedName>
        <fullName evidence="6">37S ribosomal protein S18, mitochondrial</fullName>
    </recommendedName>
</protein>
<dbReference type="HAMAP" id="MF_01310">
    <property type="entry name" value="Ribosomal_uS11"/>
    <property type="match status" value="1"/>
</dbReference>
<evidence type="ECO:0000256" key="1">
    <source>
        <dbReference type="ARBA" id="ARBA00006194"/>
    </source>
</evidence>
<accession>A0A8H3BS64</accession>
<dbReference type="AlphaFoldDB" id="A0A8H3BS64"/>
<comment type="caution">
    <text evidence="4">The sequence shown here is derived from an EMBL/GenBank/DDBJ whole genome shotgun (WGS) entry which is preliminary data.</text>
</comment>
<dbReference type="Proteomes" id="UP000663846">
    <property type="component" value="Unassembled WGS sequence"/>
</dbReference>
<dbReference type="EMBL" id="CAJMWS010000808">
    <property type="protein sequence ID" value="CAE6464206.1"/>
    <property type="molecule type" value="Genomic_DNA"/>
</dbReference>
<dbReference type="SUPFAM" id="SSF53137">
    <property type="entry name" value="Translational machinery components"/>
    <property type="match status" value="1"/>
</dbReference>
<dbReference type="InterPro" id="IPR001971">
    <property type="entry name" value="Ribosomal_uS11"/>
</dbReference>
<evidence type="ECO:0000256" key="3">
    <source>
        <dbReference type="ARBA" id="ARBA00023274"/>
    </source>
</evidence>
<dbReference type="InterPro" id="IPR036967">
    <property type="entry name" value="Ribosomal_uS11_sf"/>
</dbReference>
<dbReference type="GO" id="GO:0005840">
    <property type="term" value="C:ribosome"/>
    <property type="evidence" value="ECO:0007669"/>
    <property type="project" value="UniProtKB-KW"/>
</dbReference>
<proteinExistence type="inferred from homology"/>
<dbReference type="Pfam" id="PF00411">
    <property type="entry name" value="Ribosomal_S11"/>
    <property type="match status" value="1"/>
</dbReference>
<sequence>MSLARLRIIAPRLTCRALYSNSSLYNNASQPPKPVSSSDHGAPTALAFLEMLAQPPEGDTYTGPGGRSALREERYHYSDDSEYTRQLRPGSTDQVYRMYVKSTNNNTLITLTDPQGNALKGGSASGGTVGFKGVARSGYEAGYQCALRIFNRISELKKTVNPALGDLKIELLLNGMFGQGREAVYRALMTQDGEQVRNLICRVTDTSRIRVGGTRPKKRRIL</sequence>
<keyword evidence="2" id="KW-0689">Ribosomal protein</keyword>
<evidence type="ECO:0000256" key="2">
    <source>
        <dbReference type="ARBA" id="ARBA00022980"/>
    </source>
</evidence>
<comment type="similarity">
    <text evidence="1">Belongs to the universal ribosomal protein uS11 family.</text>
</comment>
<organism evidence="4 5">
    <name type="scientific">Rhizoctonia solani</name>
    <dbReference type="NCBI Taxonomy" id="456999"/>
    <lineage>
        <taxon>Eukaryota</taxon>
        <taxon>Fungi</taxon>
        <taxon>Dikarya</taxon>
        <taxon>Basidiomycota</taxon>
        <taxon>Agaricomycotina</taxon>
        <taxon>Agaricomycetes</taxon>
        <taxon>Cantharellales</taxon>
        <taxon>Ceratobasidiaceae</taxon>
        <taxon>Rhizoctonia</taxon>
    </lineage>
</organism>
<evidence type="ECO:0000313" key="4">
    <source>
        <dbReference type="EMBL" id="CAE6464206.1"/>
    </source>
</evidence>
<dbReference type="GO" id="GO:0006412">
    <property type="term" value="P:translation"/>
    <property type="evidence" value="ECO:0007669"/>
    <property type="project" value="InterPro"/>
</dbReference>
<gene>
    <name evidence="4" type="ORF">RDB_LOCUS164033</name>
</gene>
<dbReference type="GO" id="GO:0003735">
    <property type="term" value="F:structural constituent of ribosome"/>
    <property type="evidence" value="ECO:0007669"/>
    <property type="project" value="InterPro"/>
</dbReference>
<name>A0A8H3BS64_9AGAM</name>
<evidence type="ECO:0000313" key="5">
    <source>
        <dbReference type="Proteomes" id="UP000663846"/>
    </source>
</evidence>
<dbReference type="PANTHER" id="PTHR11759">
    <property type="entry name" value="40S RIBOSOMAL PROTEIN S14/30S RIBOSOMAL PROTEIN S11"/>
    <property type="match status" value="1"/>
</dbReference>
<dbReference type="Gene3D" id="3.30.420.80">
    <property type="entry name" value="Ribosomal protein S11"/>
    <property type="match status" value="1"/>
</dbReference>